<dbReference type="Proteomes" id="UP001605036">
    <property type="component" value="Unassembled WGS sequence"/>
</dbReference>
<keyword evidence="6 9" id="KW-0249">Electron transport</keyword>
<evidence type="ECO:0000313" key="10">
    <source>
        <dbReference type="EMBL" id="KAL2610058.1"/>
    </source>
</evidence>
<keyword evidence="8 9" id="KW-0472">Membrane</keyword>
<keyword evidence="4 9" id="KW-0999">Mitochondrion inner membrane</keyword>
<evidence type="ECO:0000256" key="1">
    <source>
        <dbReference type="ARBA" id="ARBA00005882"/>
    </source>
</evidence>
<comment type="function">
    <text evidence="9">Accessory subunit of the mitochondrial membrane respiratory chain NADH dehydrogenase (Complex I), that is believed not to be involved in catalysis. Complex I functions in the transfer of electrons from NADH to the respiratory chain. The immediate electron acceptor for the enzyme is believed to be ubiquinone.</text>
</comment>
<name>A0ABD1XM91_9MARC</name>
<reference evidence="10 11" key="1">
    <citation type="submission" date="2024-09" db="EMBL/GenBank/DDBJ databases">
        <title>Chromosome-scale assembly of Riccia fluitans.</title>
        <authorList>
            <person name="Paukszto L."/>
            <person name="Sawicki J."/>
            <person name="Karawczyk K."/>
            <person name="Piernik-Szablinska J."/>
            <person name="Szczecinska M."/>
            <person name="Mazdziarz M."/>
        </authorList>
    </citation>
    <scope>NUCLEOTIDE SEQUENCE [LARGE SCALE GENOMIC DNA]</scope>
    <source>
        <strain evidence="10">Rf_01</strain>
        <tissue evidence="10">Aerial parts of the thallus</tissue>
    </source>
</reference>
<organism evidence="10 11">
    <name type="scientific">Riccia fluitans</name>
    <dbReference type="NCBI Taxonomy" id="41844"/>
    <lineage>
        <taxon>Eukaryota</taxon>
        <taxon>Viridiplantae</taxon>
        <taxon>Streptophyta</taxon>
        <taxon>Embryophyta</taxon>
        <taxon>Marchantiophyta</taxon>
        <taxon>Marchantiopsida</taxon>
        <taxon>Marchantiidae</taxon>
        <taxon>Marchantiales</taxon>
        <taxon>Ricciaceae</taxon>
        <taxon>Riccia</taxon>
    </lineage>
</organism>
<evidence type="ECO:0000256" key="3">
    <source>
        <dbReference type="ARBA" id="ARBA00022660"/>
    </source>
</evidence>
<protein>
    <recommendedName>
        <fullName evidence="9">NADH dehydrogenase [ubiquinone] iron-sulfur protein 4, mitochondrial</fullName>
    </recommendedName>
</protein>
<dbReference type="GO" id="GO:0005743">
    <property type="term" value="C:mitochondrial inner membrane"/>
    <property type="evidence" value="ECO:0007669"/>
    <property type="project" value="UniProtKB-SubCell"/>
</dbReference>
<evidence type="ECO:0000256" key="5">
    <source>
        <dbReference type="ARBA" id="ARBA00022946"/>
    </source>
</evidence>
<gene>
    <name evidence="10" type="ORF">R1flu_028631</name>
</gene>
<evidence type="ECO:0000256" key="4">
    <source>
        <dbReference type="ARBA" id="ARBA00022792"/>
    </source>
</evidence>
<sequence>MAARRGLTLLPSSLRGMSSVAFHPAELQGVYNFGSYSRPNVIQPGEIGEVSGVPDEHLHRKVVIYSPSRVASQQGVGKTGIWKISFESTQKWENPLMGWTSTGDPYHAVGEAALSFDTKDAAIEFAKKYGWQYAIREPKQMIQRTKAYADNFKWRGPEDE</sequence>
<evidence type="ECO:0000256" key="8">
    <source>
        <dbReference type="ARBA" id="ARBA00023136"/>
    </source>
</evidence>
<dbReference type="InterPro" id="IPR006885">
    <property type="entry name" value="NADH_UbQ_FeS_4_mit-like"/>
</dbReference>
<keyword evidence="5 9" id="KW-0809">Transit peptide</keyword>
<dbReference type="AlphaFoldDB" id="A0ABD1XM91"/>
<comment type="similarity">
    <text evidence="1 9">Belongs to the complex I NDUFS4 subunit family.</text>
</comment>
<keyword evidence="2 9" id="KW-0813">Transport</keyword>
<accession>A0ABD1XM91</accession>
<dbReference type="Gene3D" id="3.30.160.190">
    <property type="entry name" value="atu1810 like domain"/>
    <property type="match status" value="1"/>
</dbReference>
<keyword evidence="7 9" id="KW-0496">Mitochondrion</keyword>
<dbReference type="FunFam" id="3.30.160.190:FF:000002">
    <property type="entry name" value="NADH dehydrogenase [ubiquinone] iron-sulfur protein 4"/>
    <property type="match status" value="1"/>
</dbReference>
<keyword evidence="3 9" id="KW-0679">Respiratory chain</keyword>
<keyword evidence="11" id="KW-1185">Reference proteome</keyword>
<evidence type="ECO:0000256" key="9">
    <source>
        <dbReference type="RuleBase" id="RU367010"/>
    </source>
</evidence>
<dbReference type="PANTHER" id="PTHR12219:SF8">
    <property type="entry name" value="NADH DEHYDROGENASE [UBIQUINONE] IRON-SULFUR PROTEIN 4, MITOCHONDRIAL"/>
    <property type="match status" value="1"/>
</dbReference>
<proteinExistence type="inferred from homology"/>
<evidence type="ECO:0000256" key="7">
    <source>
        <dbReference type="ARBA" id="ARBA00023128"/>
    </source>
</evidence>
<dbReference type="Pfam" id="PF04800">
    <property type="entry name" value="NDUS4"/>
    <property type="match status" value="1"/>
</dbReference>
<dbReference type="EMBL" id="JBHFFA010000008">
    <property type="protein sequence ID" value="KAL2610058.1"/>
    <property type="molecule type" value="Genomic_DNA"/>
</dbReference>
<dbReference type="PANTHER" id="PTHR12219">
    <property type="entry name" value="NADH-UBIQUINONE OXIDOREDUCTASE"/>
    <property type="match status" value="1"/>
</dbReference>
<evidence type="ECO:0000313" key="11">
    <source>
        <dbReference type="Proteomes" id="UP001605036"/>
    </source>
</evidence>
<dbReference type="InterPro" id="IPR038532">
    <property type="entry name" value="NDUFS4-like_sf"/>
</dbReference>
<evidence type="ECO:0000256" key="6">
    <source>
        <dbReference type="ARBA" id="ARBA00022982"/>
    </source>
</evidence>
<comment type="subcellular location">
    <subcellularLocation>
        <location evidence="9">Mitochondrion inner membrane</location>
        <topology evidence="9">Peripheral membrane protein</topology>
        <orientation evidence="9">Matrix side</orientation>
    </subcellularLocation>
</comment>
<evidence type="ECO:0000256" key="2">
    <source>
        <dbReference type="ARBA" id="ARBA00022448"/>
    </source>
</evidence>
<comment type="caution">
    <text evidence="10">The sequence shown here is derived from an EMBL/GenBank/DDBJ whole genome shotgun (WGS) entry which is preliminary data.</text>
</comment>